<feature type="compositionally biased region" description="Polar residues" evidence="1">
    <location>
        <begin position="226"/>
        <end position="237"/>
    </location>
</feature>
<keyword evidence="3" id="KW-1185">Reference proteome</keyword>
<reference evidence="2 3" key="1">
    <citation type="submission" date="2019-06" db="EMBL/GenBank/DDBJ databases">
        <title>Draft genome sequence of the filamentous fungus Phialemoniopsis curvata isolated from diesel fuel.</title>
        <authorList>
            <person name="Varaljay V.A."/>
            <person name="Lyon W.J."/>
            <person name="Crouch A.L."/>
            <person name="Drake C.E."/>
            <person name="Hollomon J.M."/>
            <person name="Nadeau L.J."/>
            <person name="Nunn H.S."/>
            <person name="Stevenson B.S."/>
            <person name="Bojanowski C.L."/>
            <person name="Crookes-Goodson W.J."/>
        </authorList>
    </citation>
    <scope>NUCLEOTIDE SEQUENCE [LARGE SCALE GENOMIC DNA]</scope>
    <source>
        <strain evidence="2 3">D216</strain>
    </source>
</reference>
<evidence type="ECO:0000256" key="1">
    <source>
        <dbReference type="SAM" id="MobiDB-lite"/>
    </source>
</evidence>
<protein>
    <recommendedName>
        <fullName evidence="4">Pal1-like protein</fullName>
    </recommendedName>
</protein>
<dbReference type="InParanoid" id="A0A507BEI5"/>
<dbReference type="RefSeq" id="XP_030997400.1">
    <property type="nucleotide sequence ID" value="XM_031136463.1"/>
</dbReference>
<dbReference type="Proteomes" id="UP000319257">
    <property type="component" value="Unassembled WGS sequence"/>
</dbReference>
<organism evidence="2 3">
    <name type="scientific">Thyridium curvatum</name>
    <dbReference type="NCBI Taxonomy" id="1093900"/>
    <lineage>
        <taxon>Eukaryota</taxon>
        <taxon>Fungi</taxon>
        <taxon>Dikarya</taxon>
        <taxon>Ascomycota</taxon>
        <taxon>Pezizomycotina</taxon>
        <taxon>Sordariomycetes</taxon>
        <taxon>Sordariomycetidae</taxon>
        <taxon>Thyridiales</taxon>
        <taxon>Thyridiaceae</taxon>
        <taxon>Thyridium</taxon>
    </lineage>
</organism>
<proteinExistence type="predicted"/>
<dbReference type="EMBL" id="SKBQ01000001">
    <property type="protein sequence ID" value="TPX15689.1"/>
    <property type="molecule type" value="Genomic_DNA"/>
</dbReference>
<gene>
    <name evidence="2" type="ORF">E0L32_000023</name>
</gene>
<feature type="region of interest" description="Disordered" evidence="1">
    <location>
        <begin position="206"/>
        <end position="256"/>
    </location>
</feature>
<accession>A0A507BEI5</accession>
<dbReference type="AlphaFoldDB" id="A0A507BEI5"/>
<comment type="caution">
    <text evidence="2">The sequence shown here is derived from an EMBL/GenBank/DDBJ whole genome shotgun (WGS) entry which is preliminary data.</text>
</comment>
<dbReference type="GeneID" id="41967470"/>
<evidence type="ECO:0008006" key="4">
    <source>
        <dbReference type="Google" id="ProtNLM"/>
    </source>
</evidence>
<sequence>MSVTSAAAPLGRIKPGLESAKLRSLFIRVRPAPSNLAERRAVLRALQRYADIEVFKKLAEDTSFVSIVSSQSAAQSLVNRSPMKYEFVTSRSDSIQPWGAPGITSPVEPILASTPSPNNTSKHTTDHLSQKSFEMHIFPSPGYKHKTTIRYAPVHGPWPEEDRKERDSFVYNALRAVVPKGIAAEALCDWETGGQLSDEARVLRAQSDAPAEAHVLERQRRRKLRQNSGLNASNGSTDVAEKRSSSPSATETSEPS</sequence>
<evidence type="ECO:0000313" key="2">
    <source>
        <dbReference type="EMBL" id="TPX15689.1"/>
    </source>
</evidence>
<feature type="compositionally biased region" description="Low complexity" evidence="1">
    <location>
        <begin position="245"/>
        <end position="256"/>
    </location>
</feature>
<dbReference type="OrthoDB" id="5367448at2759"/>
<evidence type="ECO:0000313" key="3">
    <source>
        <dbReference type="Proteomes" id="UP000319257"/>
    </source>
</evidence>
<name>A0A507BEI5_9PEZI</name>